<reference evidence="3" key="1">
    <citation type="journal article" date="2019" name="Int. J. Syst. Evol. Microbiol.">
        <title>The Global Catalogue of Microorganisms (GCM) 10K type strain sequencing project: providing services to taxonomists for standard genome sequencing and annotation.</title>
        <authorList>
            <consortium name="The Broad Institute Genomics Platform"/>
            <consortium name="The Broad Institute Genome Sequencing Center for Infectious Disease"/>
            <person name="Wu L."/>
            <person name="Ma J."/>
        </authorList>
    </citation>
    <scope>NUCLEOTIDE SEQUENCE [LARGE SCALE GENOMIC DNA]</scope>
    <source>
        <strain evidence="3">JCM 10411</strain>
    </source>
</reference>
<dbReference type="EMBL" id="JBHSOA010000001">
    <property type="protein sequence ID" value="MFC5850280.1"/>
    <property type="molecule type" value="Genomic_DNA"/>
</dbReference>
<name>A0ABW1DNN6_9ACTN</name>
<accession>A0ABW1DNN6</accession>
<keyword evidence="1" id="KW-0812">Transmembrane</keyword>
<dbReference type="RefSeq" id="WP_381356339.1">
    <property type="nucleotide sequence ID" value="NZ_JBHSOA010000001.1"/>
</dbReference>
<keyword evidence="1" id="KW-1133">Transmembrane helix</keyword>
<evidence type="ECO:0000313" key="2">
    <source>
        <dbReference type="EMBL" id="MFC5850280.1"/>
    </source>
</evidence>
<keyword evidence="1" id="KW-0472">Membrane</keyword>
<feature type="transmembrane region" description="Helical" evidence="1">
    <location>
        <begin position="6"/>
        <end position="25"/>
    </location>
</feature>
<protein>
    <submittedName>
        <fullName evidence="2">DUF3592 domain-containing protein</fullName>
    </submittedName>
</protein>
<keyword evidence="3" id="KW-1185">Reference proteome</keyword>
<proteinExistence type="predicted"/>
<evidence type="ECO:0000313" key="3">
    <source>
        <dbReference type="Proteomes" id="UP001596180"/>
    </source>
</evidence>
<comment type="caution">
    <text evidence="2">The sequence shown here is derived from an EMBL/GenBank/DDBJ whole genome shotgun (WGS) entry which is preliminary data.</text>
</comment>
<sequence>MFYAVPAFIAAVVVAMAVKVIRRFLELRQAWSSGLTAEARCLRTYTTTRRHSDSSQATTTLHHVYEFTPSAGRPVRFEEENGPATTIEGDFVTVHYSADRPHKATAHVPSPVKSAASMIALLFFFGIVLAFCVFFVLTANDLFGSNLP</sequence>
<gene>
    <name evidence="2" type="ORF">ACFPZI_00015</name>
</gene>
<dbReference type="Proteomes" id="UP001596180">
    <property type="component" value="Unassembled WGS sequence"/>
</dbReference>
<organism evidence="2 3">
    <name type="scientific">Streptomyces chlorus</name>
    <dbReference type="NCBI Taxonomy" id="887452"/>
    <lineage>
        <taxon>Bacteria</taxon>
        <taxon>Bacillati</taxon>
        <taxon>Actinomycetota</taxon>
        <taxon>Actinomycetes</taxon>
        <taxon>Kitasatosporales</taxon>
        <taxon>Streptomycetaceae</taxon>
        <taxon>Streptomyces</taxon>
    </lineage>
</organism>
<evidence type="ECO:0000256" key="1">
    <source>
        <dbReference type="SAM" id="Phobius"/>
    </source>
</evidence>
<feature type="transmembrane region" description="Helical" evidence="1">
    <location>
        <begin position="119"/>
        <end position="139"/>
    </location>
</feature>